<dbReference type="Gene3D" id="3.40.50.1110">
    <property type="entry name" value="SGNH hydrolase"/>
    <property type="match status" value="1"/>
</dbReference>
<accession>A0AAD5MUT9</accession>
<dbReference type="Proteomes" id="UP001196413">
    <property type="component" value="Unassembled WGS sequence"/>
</dbReference>
<dbReference type="AlphaFoldDB" id="A0AAD5MUT9"/>
<protein>
    <submittedName>
        <fullName evidence="2">Uncharacterized protein</fullName>
    </submittedName>
</protein>
<dbReference type="Pfam" id="PF00657">
    <property type="entry name" value="Lipase_GDSL"/>
    <property type="match status" value="1"/>
</dbReference>
<evidence type="ECO:0000256" key="1">
    <source>
        <dbReference type="SAM" id="SignalP"/>
    </source>
</evidence>
<dbReference type="SUPFAM" id="SSF52266">
    <property type="entry name" value="SGNH hydrolase"/>
    <property type="match status" value="1"/>
</dbReference>
<comment type="caution">
    <text evidence="2">The sequence shown here is derived from an EMBL/GenBank/DDBJ whole genome shotgun (WGS) entry which is preliminary data.</text>
</comment>
<dbReference type="InterPro" id="IPR001087">
    <property type="entry name" value="GDSL"/>
</dbReference>
<evidence type="ECO:0000313" key="2">
    <source>
        <dbReference type="EMBL" id="KAJ1365000.1"/>
    </source>
</evidence>
<organism evidence="2 3">
    <name type="scientific">Parelaphostrongylus tenuis</name>
    <name type="common">Meningeal worm</name>
    <dbReference type="NCBI Taxonomy" id="148309"/>
    <lineage>
        <taxon>Eukaryota</taxon>
        <taxon>Metazoa</taxon>
        <taxon>Ecdysozoa</taxon>
        <taxon>Nematoda</taxon>
        <taxon>Chromadorea</taxon>
        <taxon>Rhabditida</taxon>
        <taxon>Rhabditina</taxon>
        <taxon>Rhabditomorpha</taxon>
        <taxon>Strongyloidea</taxon>
        <taxon>Metastrongylidae</taxon>
        <taxon>Parelaphostrongylus</taxon>
    </lineage>
</organism>
<keyword evidence="3" id="KW-1185">Reference proteome</keyword>
<gene>
    <name evidence="2" type="ORF">KIN20_025204</name>
</gene>
<dbReference type="PANTHER" id="PTHR21325:SF31">
    <property type="entry name" value="GH22081P-RELATED"/>
    <property type="match status" value="1"/>
</dbReference>
<dbReference type="InterPro" id="IPR036514">
    <property type="entry name" value="SGNH_hydro_sf"/>
</dbReference>
<dbReference type="InterPro" id="IPR038885">
    <property type="entry name" value="PLB1"/>
</dbReference>
<sequence>MQCVLFYYYILRIQVLATPTHQKNDDNQMNSIDFKRISADFSAWNKTREQFIRFTHDYPFGWPSFNCILPVNESVAEDVHHLSPWHISVIGAIGDSLTAGHAAGAKSVEDLHLDYRELSFATGHRGNLSGQATLANIFSYFSPRLIGYSKGTSESKAGLNLAKSGALSSDLLRQAKELVSKIASDPKVDLNKDWKFINVFIGANDLCRICLNQTKPSAKQYGENMRKAIRYLRDNLPRSYVNIQPPLNIDVLQEAENENPFCVDAHRLNCPCHFQLPSDENDKIKRSFEEELEIFSSKTVSNEHFCS</sequence>
<reference evidence="2" key="1">
    <citation type="submission" date="2021-06" db="EMBL/GenBank/DDBJ databases">
        <title>Parelaphostrongylus tenuis whole genome reference sequence.</title>
        <authorList>
            <person name="Garwood T.J."/>
            <person name="Larsen P.A."/>
            <person name="Fountain-Jones N.M."/>
            <person name="Garbe J.R."/>
            <person name="Macchietto M.G."/>
            <person name="Kania S.A."/>
            <person name="Gerhold R.W."/>
            <person name="Richards J.E."/>
            <person name="Wolf T.M."/>
        </authorList>
    </citation>
    <scope>NUCLEOTIDE SEQUENCE</scope>
    <source>
        <strain evidence="2">MNPRO001-30</strain>
        <tissue evidence="2">Meninges</tissue>
    </source>
</reference>
<keyword evidence="1" id="KW-0732">Signal</keyword>
<name>A0AAD5MUT9_PARTN</name>
<proteinExistence type="predicted"/>
<feature type="chain" id="PRO_5041905625" evidence="1">
    <location>
        <begin position="18"/>
        <end position="307"/>
    </location>
</feature>
<dbReference type="GO" id="GO:0004620">
    <property type="term" value="F:phospholipase activity"/>
    <property type="evidence" value="ECO:0007669"/>
    <property type="project" value="InterPro"/>
</dbReference>
<evidence type="ECO:0000313" key="3">
    <source>
        <dbReference type="Proteomes" id="UP001196413"/>
    </source>
</evidence>
<dbReference type="PANTHER" id="PTHR21325">
    <property type="entry name" value="PHOSPHOLIPASE B, PLB1"/>
    <property type="match status" value="1"/>
</dbReference>
<dbReference type="EMBL" id="JAHQIW010005127">
    <property type="protein sequence ID" value="KAJ1365000.1"/>
    <property type="molecule type" value="Genomic_DNA"/>
</dbReference>
<feature type="signal peptide" evidence="1">
    <location>
        <begin position="1"/>
        <end position="17"/>
    </location>
</feature>
<dbReference type="GO" id="GO:0006644">
    <property type="term" value="P:phospholipid metabolic process"/>
    <property type="evidence" value="ECO:0007669"/>
    <property type="project" value="TreeGrafter"/>
</dbReference>